<comment type="caution">
    <text evidence="1">The sequence shown here is derived from an EMBL/GenBank/DDBJ whole genome shotgun (WGS) entry which is preliminary data.</text>
</comment>
<dbReference type="EMBL" id="VAHF01000013">
    <property type="protein sequence ID" value="TXG48250.1"/>
    <property type="molecule type" value="Genomic_DNA"/>
</dbReference>
<accession>A0A5C7GUH5</accession>
<protein>
    <recommendedName>
        <fullName evidence="3">Reverse transcriptase zinc-binding domain-containing protein</fullName>
    </recommendedName>
</protein>
<evidence type="ECO:0008006" key="3">
    <source>
        <dbReference type="Google" id="ProtNLM"/>
    </source>
</evidence>
<gene>
    <name evidence="1" type="ORF">EZV62_027544</name>
</gene>
<name>A0A5C7GUH5_9ROSI</name>
<dbReference type="Proteomes" id="UP000323000">
    <property type="component" value="Chromosome 13"/>
</dbReference>
<sequence>MVRKLISPSSDWNVSLIRSSFSSEETKAILSLPFCSTQVEGLLLWHYDKRDIYSVKSGYKLGKLLQSQHLLSGSFDGGLKRRCTLCGIIVVLNACVQLATNQKDTKLIARPPTSIANTGRMILWAK</sequence>
<keyword evidence="2" id="KW-1185">Reference proteome</keyword>
<reference evidence="2" key="1">
    <citation type="journal article" date="2019" name="Gigascience">
        <title>De novo genome assembly of the endangered Acer yangbiense, a plant species with extremely small populations endemic to Yunnan Province, China.</title>
        <authorList>
            <person name="Yang J."/>
            <person name="Wariss H.M."/>
            <person name="Tao L."/>
            <person name="Zhang R."/>
            <person name="Yun Q."/>
            <person name="Hollingsworth P."/>
            <person name="Dao Z."/>
            <person name="Luo G."/>
            <person name="Guo H."/>
            <person name="Ma Y."/>
            <person name="Sun W."/>
        </authorList>
    </citation>
    <scope>NUCLEOTIDE SEQUENCE [LARGE SCALE GENOMIC DNA]</scope>
    <source>
        <strain evidence="2">cv. Malutang</strain>
    </source>
</reference>
<organism evidence="1 2">
    <name type="scientific">Acer yangbiense</name>
    <dbReference type="NCBI Taxonomy" id="1000413"/>
    <lineage>
        <taxon>Eukaryota</taxon>
        <taxon>Viridiplantae</taxon>
        <taxon>Streptophyta</taxon>
        <taxon>Embryophyta</taxon>
        <taxon>Tracheophyta</taxon>
        <taxon>Spermatophyta</taxon>
        <taxon>Magnoliopsida</taxon>
        <taxon>eudicotyledons</taxon>
        <taxon>Gunneridae</taxon>
        <taxon>Pentapetalae</taxon>
        <taxon>rosids</taxon>
        <taxon>malvids</taxon>
        <taxon>Sapindales</taxon>
        <taxon>Sapindaceae</taxon>
        <taxon>Hippocastanoideae</taxon>
        <taxon>Acereae</taxon>
        <taxon>Acer</taxon>
    </lineage>
</organism>
<proteinExistence type="predicted"/>
<dbReference type="OrthoDB" id="1746690at2759"/>
<dbReference type="AlphaFoldDB" id="A0A5C7GUH5"/>
<evidence type="ECO:0000313" key="1">
    <source>
        <dbReference type="EMBL" id="TXG48250.1"/>
    </source>
</evidence>
<evidence type="ECO:0000313" key="2">
    <source>
        <dbReference type="Proteomes" id="UP000323000"/>
    </source>
</evidence>